<keyword evidence="10" id="KW-0407">Ion channel</keyword>
<dbReference type="Pfam" id="PF07885">
    <property type="entry name" value="Ion_trans_2"/>
    <property type="match status" value="1"/>
</dbReference>
<dbReference type="KEGG" id="dsc:ABOD76_07420"/>
<dbReference type="SUPFAM" id="SSF81324">
    <property type="entry name" value="Voltage-gated potassium channels"/>
    <property type="match status" value="1"/>
</dbReference>
<sequence>MSASGAEPPARPAAPDLNADLGLGGAVAQSSGERFLNRDGSFNVERRQVGLQGINVYGELLTVGWGRFFVLMAAAYLGLNAVFAAAYDVMGPSALSAMPGHGLARFLACFFFSVQTFGTIGFGHVYPASLAANLMVTVEAFVGLLGVALATGLLFARFSRPTHRLRFSERAVIAPYQDGQALMFRVTNAHRTQLVDLSAEVTFSHFEQASEPGGRTRRFYPLALERHRVTFFPTSWTIVHALVPGSPLWGQTPQSLAAGEAELLVVLRATDDASHGQIHARTSYRADELRWNARFRPMHRTDEAGHLWVDLSRLSDTEPVPAPAADRPGQ</sequence>
<keyword evidence="9 11" id="KW-0472">Membrane</keyword>
<dbReference type="Gene3D" id="2.60.40.1400">
    <property type="entry name" value="G protein-activated inward rectifier potassium channel 1"/>
    <property type="match status" value="1"/>
</dbReference>
<evidence type="ECO:0000256" key="5">
    <source>
        <dbReference type="ARBA" id="ARBA00022882"/>
    </source>
</evidence>
<feature type="transmembrane region" description="Helical" evidence="11">
    <location>
        <begin position="68"/>
        <end position="90"/>
    </location>
</feature>
<feature type="domain" description="Potassium channel" evidence="12">
    <location>
        <begin position="101"/>
        <end position="158"/>
    </location>
</feature>
<dbReference type="Gene3D" id="1.10.287.70">
    <property type="match status" value="1"/>
</dbReference>
<dbReference type="PANTHER" id="PTHR11767">
    <property type="entry name" value="INWARD RECTIFIER POTASSIUM CHANNEL"/>
    <property type="match status" value="1"/>
</dbReference>
<dbReference type="Pfam" id="PF17655">
    <property type="entry name" value="IRK_C"/>
    <property type="match status" value="1"/>
</dbReference>
<feature type="transmembrane region" description="Helical" evidence="11">
    <location>
        <begin position="132"/>
        <end position="156"/>
    </location>
</feature>
<keyword evidence="3" id="KW-0633">Potassium transport</keyword>
<evidence type="ECO:0000256" key="11">
    <source>
        <dbReference type="SAM" id="Phobius"/>
    </source>
</evidence>
<dbReference type="InterPro" id="IPR016449">
    <property type="entry name" value="K_chnl_inward-rec_Kir"/>
</dbReference>
<dbReference type="InterPro" id="IPR014756">
    <property type="entry name" value="Ig_E-set"/>
</dbReference>
<keyword evidence="8" id="KW-0406">Ion transport</keyword>
<evidence type="ECO:0000256" key="9">
    <source>
        <dbReference type="ARBA" id="ARBA00023136"/>
    </source>
</evidence>
<protein>
    <submittedName>
        <fullName evidence="14">Ion channel</fullName>
    </submittedName>
</protein>
<dbReference type="RefSeq" id="WP_350244174.1">
    <property type="nucleotide sequence ID" value="NZ_CP158299.1"/>
</dbReference>
<evidence type="ECO:0000256" key="8">
    <source>
        <dbReference type="ARBA" id="ARBA00023065"/>
    </source>
</evidence>
<dbReference type="EMBL" id="CP158299">
    <property type="protein sequence ID" value="XBV86122.1"/>
    <property type="molecule type" value="Genomic_DNA"/>
</dbReference>
<dbReference type="PRINTS" id="PR01320">
    <property type="entry name" value="KIRCHANNEL"/>
</dbReference>
<accession>A0AAU7UBZ5</accession>
<evidence type="ECO:0000313" key="14">
    <source>
        <dbReference type="EMBL" id="XBV86122.1"/>
    </source>
</evidence>
<evidence type="ECO:0000259" key="12">
    <source>
        <dbReference type="Pfam" id="PF07885"/>
    </source>
</evidence>
<dbReference type="InterPro" id="IPR013518">
    <property type="entry name" value="K_chnl_inward-rec_Kir_cyto"/>
</dbReference>
<evidence type="ECO:0000256" key="4">
    <source>
        <dbReference type="ARBA" id="ARBA00022692"/>
    </source>
</evidence>
<evidence type="ECO:0000256" key="6">
    <source>
        <dbReference type="ARBA" id="ARBA00022958"/>
    </source>
</evidence>
<proteinExistence type="predicted"/>
<feature type="domain" description="Inward rectifier potassium channel C-terminal" evidence="13">
    <location>
        <begin position="165"/>
        <end position="324"/>
    </location>
</feature>
<keyword evidence="6" id="KW-0630">Potassium</keyword>
<dbReference type="AlphaFoldDB" id="A0AAU7UBZ5"/>
<feature type="transmembrane region" description="Helical" evidence="11">
    <location>
        <begin position="102"/>
        <end position="126"/>
    </location>
</feature>
<gene>
    <name evidence="14" type="ORF">ABOD76_07420</name>
</gene>
<dbReference type="InterPro" id="IPR013099">
    <property type="entry name" value="K_chnl_dom"/>
</dbReference>
<keyword evidence="4 11" id="KW-0812">Transmembrane</keyword>
<name>A0AAU7UBZ5_9DEIO</name>
<keyword evidence="7 11" id="KW-1133">Transmembrane helix</keyword>
<evidence type="ECO:0000256" key="1">
    <source>
        <dbReference type="ARBA" id="ARBA00004141"/>
    </source>
</evidence>
<organism evidence="14">
    <name type="scientific">Deinococcus sonorensis KR-87</name>
    <dbReference type="NCBI Taxonomy" id="694439"/>
    <lineage>
        <taxon>Bacteria</taxon>
        <taxon>Thermotogati</taxon>
        <taxon>Deinococcota</taxon>
        <taxon>Deinococci</taxon>
        <taxon>Deinococcales</taxon>
        <taxon>Deinococcaceae</taxon>
        <taxon>Deinococcus</taxon>
    </lineage>
</organism>
<dbReference type="GO" id="GO:0005886">
    <property type="term" value="C:plasma membrane"/>
    <property type="evidence" value="ECO:0007669"/>
    <property type="project" value="TreeGrafter"/>
</dbReference>
<evidence type="ECO:0000256" key="7">
    <source>
        <dbReference type="ARBA" id="ARBA00022989"/>
    </source>
</evidence>
<dbReference type="GO" id="GO:0034765">
    <property type="term" value="P:regulation of monoatomic ion transmembrane transport"/>
    <property type="evidence" value="ECO:0007669"/>
    <property type="project" value="TreeGrafter"/>
</dbReference>
<keyword evidence="5" id="KW-0851">Voltage-gated channel</keyword>
<dbReference type="GO" id="GO:1990573">
    <property type="term" value="P:potassium ion import across plasma membrane"/>
    <property type="evidence" value="ECO:0007669"/>
    <property type="project" value="TreeGrafter"/>
</dbReference>
<evidence type="ECO:0000256" key="2">
    <source>
        <dbReference type="ARBA" id="ARBA00022448"/>
    </source>
</evidence>
<evidence type="ECO:0000256" key="10">
    <source>
        <dbReference type="ARBA" id="ARBA00023303"/>
    </source>
</evidence>
<dbReference type="GO" id="GO:0034702">
    <property type="term" value="C:monoatomic ion channel complex"/>
    <property type="evidence" value="ECO:0007669"/>
    <property type="project" value="UniProtKB-KW"/>
</dbReference>
<evidence type="ECO:0000256" key="3">
    <source>
        <dbReference type="ARBA" id="ARBA00022538"/>
    </source>
</evidence>
<dbReference type="InterPro" id="IPR041647">
    <property type="entry name" value="IRK_C"/>
</dbReference>
<keyword evidence="2" id="KW-0813">Transport</keyword>
<comment type="subcellular location">
    <subcellularLocation>
        <location evidence="1">Membrane</location>
        <topology evidence="1">Multi-pass membrane protein</topology>
    </subcellularLocation>
</comment>
<dbReference type="SUPFAM" id="SSF81296">
    <property type="entry name" value="E set domains"/>
    <property type="match status" value="1"/>
</dbReference>
<reference evidence="14" key="1">
    <citation type="submission" date="2024-06" db="EMBL/GenBank/DDBJ databases">
        <title>Draft Genome Sequence of Deinococcus sonorensis Type Strain KR-87, a Biofilm Producing Representative of the Genus Deinococcus.</title>
        <authorList>
            <person name="Boren L.S."/>
            <person name="Grosso R.A."/>
            <person name="Hugenberg-Cox A.N."/>
            <person name="Hill J.T.E."/>
            <person name="Albert C.M."/>
            <person name="Tuohy J.M."/>
        </authorList>
    </citation>
    <scope>NUCLEOTIDE SEQUENCE</scope>
    <source>
        <strain evidence="14">KR-87</strain>
    </source>
</reference>
<evidence type="ECO:0000259" key="13">
    <source>
        <dbReference type="Pfam" id="PF17655"/>
    </source>
</evidence>
<dbReference type="GO" id="GO:0005242">
    <property type="term" value="F:inward rectifier potassium channel activity"/>
    <property type="evidence" value="ECO:0007669"/>
    <property type="project" value="InterPro"/>
</dbReference>